<protein>
    <submittedName>
        <fullName evidence="1">Transposase</fullName>
    </submittedName>
</protein>
<keyword evidence="2" id="KW-1185">Reference proteome</keyword>
<reference evidence="1" key="1">
    <citation type="submission" date="2020-09" db="EMBL/GenBank/DDBJ databases">
        <authorList>
            <person name="Kim M.K."/>
        </authorList>
    </citation>
    <scope>NUCLEOTIDE SEQUENCE</scope>
    <source>
        <strain evidence="1">BT702</strain>
    </source>
</reference>
<organism evidence="1 2">
    <name type="scientific">Spirosoma profusum</name>
    <dbReference type="NCBI Taxonomy" id="2771354"/>
    <lineage>
        <taxon>Bacteria</taxon>
        <taxon>Pseudomonadati</taxon>
        <taxon>Bacteroidota</taxon>
        <taxon>Cytophagia</taxon>
        <taxon>Cytophagales</taxon>
        <taxon>Cytophagaceae</taxon>
        <taxon>Spirosoma</taxon>
    </lineage>
</organism>
<gene>
    <name evidence="1" type="ORF">IC229_23720</name>
</gene>
<evidence type="ECO:0000313" key="2">
    <source>
        <dbReference type="Proteomes" id="UP000598820"/>
    </source>
</evidence>
<accession>A0A926XZ90</accession>
<dbReference type="EMBL" id="JACWZY010000023">
    <property type="protein sequence ID" value="MBD2703674.1"/>
    <property type="molecule type" value="Genomic_DNA"/>
</dbReference>
<evidence type="ECO:0000313" key="1">
    <source>
        <dbReference type="EMBL" id="MBD2703674.1"/>
    </source>
</evidence>
<dbReference type="AlphaFoldDB" id="A0A926XZ90"/>
<sequence length="42" mass="4692">MVTVGTVLRPSDGRAAVDVTWSNGQTEERVTRLKLIKQQMYG</sequence>
<comment type="caution">
    <text evidence="1">The sequence shown here is derived from an EMBL/GenBank/DDBJ whole genome shotgun (WGS) entry which is preliminary data.</text>
</comment>
<name>A0A926XZ90_9BACT</name>
<proteinExistence type="predicted"/>
<dbReference type="Proteomes" id="UP000598820">
    <property type="component" value="Unassembled WGS sequence"/>
</dbReference>